<dbReference type="Gene3D" id="2.60.120.10">
    <property type="entry name" value="Jelly Rolls"/>
    <property type="match status" value="1"/>
</dbReference>
<dbReference type="Proteomes" id="UP000699462">
    <property type="component" value="Unassembled WGS sequence"/>
</dbReference>
<feature type="transmembrane region" description="Helical" evidence="10">
    <location>
        <begin position="312"/>
        <end position="336"/>
    </location>
</feature>
<dbReference type="InterPro" id="IPR050866">
    <property type="entry name" value="CNG_cation_channel"/>
</dbReference>
<keyword evidence="7" id="KW-1071">Ligand-gated ion channel</keyword>
<protein>
    <recommendedName>
        <fullName evidence="11">Cyclic nucleotide-binding domain-containing protein</fullName>
    </recommendedName>
</protein>
<dbReference type="SMART" id="SM00100">
    <property type="entry name" value="cNMP"/>
    <property type="match status" value="1"/>
</dbReference>
<keyword evidence="2" id="KW-0813">Transport</keyword>
<keyword evidence="3 10" id="KW-0812">Transmembrane</keyword>
<evidence type="ECO:0000256" key="7">
    <source>
        <dbReference type="ARBA" id="ARBA00023286"/>
    </source>
</evidence>
<dbReference type="SUPFAM" id="SSF51206">
    <property type="entry name" value="cAMP-binding domain-like"/>
    <property type="match status" value="1"/>
</dbReference>
<evidence type="ECO:0000256" key="3">
    <source>
        <dbReference type="ARBA" id="ARBA00022692"/>
    </source>
</evidence>
<evidence type="ECO:0000256" key="4">
    <source>
        <dbReference type="ARBA" id="ARBA00022989"/>
    </source>
</evidence>
<comment type="subcellular location">
    <subcellularLocation>
        <location evidence="1">Membrane</location>
        <topology evidence="1">Multi-pass membrane protein</topology>
    </subcellularLocation>
</comment>
<dbReference type="SUPFAM" id="SSF81324">
    <property type="entry name" value="Voltage-gated potassium channels"/>
    <property type="match status" value="1"/>
</dbReference>
<dbReference type="Gene3D" id="1.10.287.70">
    <property type="match status" value="1"/>
</dbReference>
<dbReference type="InterPro" id="IPR018488">
    <property type="entry name" value="cNMP-bd_CS"/>
</dbReference>
<keyword evidence="5" id="KW-0406">Ion transport</keyword>
<feature type="domain" description="Cyclic nucleotide-binding" evidence="11">
    <location>
        <begin position="502"/>
        <end position="621"/>
    </location>
</feature>
<keyword evidence="4 10" id="KW-1133">Transmembrane helix</keyword>
<keyword evidence="13" id="KW-1185">Reference proteome</keyword>
<evidence type="ECO:0000256" key="6">
    <source>
        <dbReference type="ARBA" id="ARBA00023136"/>
    </source>
</evidence>
<feature type="compositionally biased region" description="Basic and acidic residues" evidence="9">
    <location>
        <begin position="1"/>
        <end position="23"/>
    </location>
</feature>
<dbReference type="InterPro" id="IPR005821">
    <property type="entry name" value="Ion_trans_dom"/>
</dbReference>
<comment type="caution">
    <text evidence="12">The sequence shown here is derived from an EMBL/GenBank/DDBJ whole genome shotgun (WGS) entry which is preliminary data.</text>
</comment>
<evidence type="ECO:0000256" key="9">
    <source>
        <dbReference type="SAM" id="MobiDB-lite"/>
    </source>
</evidence>
<dbReference type="GO" id="GO:0016020">
    <property type="term" value="C:membrane"/>
    <property type="evidence" value="ECO:0007669"/>
    <property type="project" value="UniProtKB-SubCell"/>
</dbReference>
<feature type="region of interest" description="Disordered" evidence="9">
    <location>
        <begin position="1"/>
        <end position="93"/>
    </location>
</feature>
<accession>A0A8T0DCK1</accession>
<feature type="compositionally biased region" description="Polar residues" evidence="9">
    <location>
        <begin position="35"/>
        <end position="47"/>
    </location>
</feature>
<gene>
    <name evidence="12" type="ORF">P879_08063</name>
</gene>
<dbReference type="CDD" id="cd00038">
    <property type="entry name" value="CAP_ED"/>
    <property type="match status" value="1"/>
</dbReference>
<dbReference type="AlphaFoldDB" id="A0A8T0DCK1"/>
<dbReference type="EMBL" id="JTDF01008332">
    <property type="protein sequence ID" value="KAF8564568.1"/>
    <property type="molecule type" value="Genomic_DNA"/>
</dbReference>
<dbReference type="PANTHER" id="PTHR45638">
    <property type="entry name" value="CYCLIC NUCLEOTIDE-GATED CATION CHANNEL SUBUNIT A"/>
    <property type="match status" value="1"/>
</dbReference>
<proteinExistence type="predicted"/>
<evidence type="ECO:0000256" key="10">
    <source>
        <dbReference type="SAM" id="Phobius"/>
    </source>
</evidence>
<feature type="transmembrane region" description="Helical" evidence="10">
    <location>
        <begin position="362"/>
        <end position="381"/>
    </location>
</feature>
<dbReference type="PROSITE" id="PS00888">
    <property type="entry name" value="CNMP_BINDING_1"/>
    <property type="match status" value="1"/>
</dbReference>
<dbReference type="PROSITE" id="PS00889">
    <property type="entry name" value="CNMP_BINDING_2"/>
    <property type="match status" value="1"/>
</dbReference>
<dbReference type="PRINTS" id="PR01463">
    <property type="entry name" value="EAGCHANLFMLY"/>
</dbReference>
<dbReference type="Pfam" id="PF00027">
    <property type="entry name" value="cNMP_binding"/>
    <property type="match status" value="1"/>
</dbReference>
<evidence type="ECO:0000313" key="12">
    <source>
        <dbReference type="EMBL" id="KAF8564568.1"/>
    </source>
</evidence>
<evidence type="ECO:0000256" key="1">
    <source>
        <dbReference type="ARBA" id="ARBA00004141"/>
    </source>
</evidence>
<dbReference type="GO" id="GO:0044877">
    <property type="term" value="F:protein-containing complex binding"/>
    <property type="evidence" value="ECO:0007669"/>
    <property type="project" value="TreeGrafter"/>
</dbReference>
<dbReference type="GO" id="GO:0005221">
    <property type="term" value="F:intracellularly cyclic nucleotide-activated monoatomic cation channel activity"/>
    <property type="evidence" value="ECO:0007669"/>
    <property type="project" value="InterPro"/>
</dbReference>
<keyword evidence="8" id="KW-0407">Ion channel</keyword>
<evidence type="ECO:0000313" key="13">
    <source>
        <dbReference type="Proteomes" id="UP000699462"/>
    </source>
</evidence>
<feature type="transmembrane region" description="Helical" evidence="10">
    <location>
        <begin position="393"/>
        <end position="414"/>
    </location>
</feature>
<dbReference type="InterPro" id="IPR014710">
    <property type="entry name" value="RmlC-like_jellyroll"/>
</dbReference>
<dbReference type="InterPro" id="IPR000595">
    <property type="entry name" value="cNMP-bd_dom"/>
</dbReference>
<dbReference type="PROSITE" id="PS50042">
    <property type="entry name" value="CNMP_BINDING_3"/>
    <property type="match status" value="1"/>
</dbReference>
<dbReference type="InterPro" id="IPR003938">
    <property type="entry name" value="K_chnl_volt-dep_EAG/ELK/ERG"/>
</dbReference>
<feature type="transmembrane region" description="Helical" evidence="10">
    <location>
        <begin position="181"/>
        <end position="201"/>
    </location>
</feature>
<keyword evidence="6 10" id="KW-0472">Membrane</keyword>
<dbReference type="Gene3D" id="1.10.287.630">
    <property type="entry name" value="Helix hairpin bin"/>
    <property type="match status" value="1"/>
</dbReference>
<feature type="region of interest" description="Disordered" evidence="9">
    <location>
        <begin position="634"/>
        <end position="657"/>
    </location>
</feature>
<name>A0A8T0DCK1_9TREM</name>
<sequence>MQRDASIKSTKKEEAEPRTEESKPSVIKRWANLRNVVQVTGTHTEPSSPRKKPRNQRDSFIERFSVQRRLSHPSPTGQPENPLKFSDKKTDGDDTVAAEVTETNSNVYPQKKQIVGESVCVAQNEKTEESKVGVQTCDNTKSNGPKAKSSELLDLVESQQKMRSKGVCANPCWFQPHGKRLLAWLTLLSLTVLYNLWFIIARQAFTDFQARYIGCWIAVDLCADAVYALDIVVQMGTTYLEHGLVVLDRRKLAMKYVHTKYFVLDILSLLPLDFIQFQVGVQPILRFPRFIKIYRAIQWKDKIENRSTFPNLWRVAILIHILFLGCHWFACIYYIISAQQGFSTEWGYVMTNDSTVTTGRTYLITFYWATLALTTIGIEVPPTTVVEHPKPDIRGYIFSCLSYLIGLFVFATVVGQVGNIINTRNAARVEFEEILDGVKSYMRMHSVRPELQKRILRWYDYAWQKRKGSGVNDINALEILPDKLKTELALDVNLETLKKVTIFKECRPEFLHDLVLKMRPHIFTPGDYICRKGEIARELFIIADGVLEVVGPNNEVWSRMRSGDFFGEIGVLNIDGQNKRTADVRAVGYADLFVLSRQDVLEALQDHPEAEMYMMISARKRLYGGKVASKKSSLQSVKEESDDVAGPSTSKCQTTSESEIADGSTKFSFQSVAQKLTENLQPDSSISHVQTLLNNFEQTLRSVVTEIVQTYEKEISQLKEKNKMEQ</sequence>
<dbReference type="FunFam" id="1.10.287.630:FF:000001">
    <property type="entry name" value="Cyclic nucleotide-gated channel alpha 3"/>
    <property type="match status" value="1"/>
</dbReference>
<organism evidence="12 13">
    <name type="scientific">Paragonimus westermani</name>
    <dbReference type="NCBI Taxonomy" id="34504"/>
    <lineage>
        <taxon>Eukaryota</taxon>
        <taxon>Metazoa</taxon>
        <taxon>Spiralia</taxon>
        <taxon>Lophotrochozoa</taxon>
        <taxon>Platyhelminthes</taxon>
        <taxon>Trematoda</taxon>
        <taxon>Digenea</taxon>
        <taxon>Plagiorchiida</taxon>
        <taxon>Troglotremata</taxon>
        <taxon>Troglotrematidae</taxon>
        <taxon>Paragonimus</taxon>
    </lineage>
</organism>
<evidence type="ECO:0000256" key="5">
    <source>
        <dbReference type="ARBA" id="ARBA00023065"/>
    </source>
</evidence>
<feature type="compositionally biased region" description="Polar residues" evidence="9">
    <location>
        <begin position="647"/>
        <end position="657"/>
    </location>
</feature>
<dbReference type="Pfam" id="PF00520">
    <property type="entry name" value="Ion_trans"/>
    <property type="match status" value="1"/>
</dbReference>
<dbReference type="InterPro" id="IPR018490">
    <property type="entry name" value="cNMP-bd_dom_sf"/>
</dbReference>
<dbReference type="GO" id="GO:0005249">
    <property type="term" value="F:voltage-gated potassium channel activity"/>
    <property type="evidence" value="ECO:0007669"/>
    <property type="project" value="InterPro"/>
</dbReference>
<dbReference type="PANTHER" id="PTHR45638:SF7">
    <property type="entry name" value="CYCLIC NUCLEOTIDE-GATED ION CHANNEL-LIKE, ISOFORM E"/>
    <property type="match status" value="1"/>
</dbReference>
<reference evidence="12 13" key="1">
    <citation type="submission" date="2019-07" db="EMBL/GenBank/DDBJ databases">
        <title>Annotation for the trematode Paragonimus westermani.</title>
        <authorList>
            <person name="Choi Y.-J."/>
        </authorList>
    </citation>
    <scope>NUCLEOTIDE SEQUENCE [LARGE SCALE GENOMIC DNA]</scope>
    <source>
        <strain evidence="12">180907_Pwestermani</strain>
    </source>
</reference>
<evidence type="ECO:0000256" key="2">
    <source>
        <dbReference type="ARBA" id="ARBA00022448"/>
    </source>
</evidence>
<evidence type="ECO:0000259" key="11">
    <source>
        <dbReference type="PROSITE" id="PS50042"/>
    </source>
</evidence>
<dbReference type="OrthoDB" id="421226at2759"/>
<evidence type="ECO:0000256" key="8">
    <source>
        <dbReference type="ARBA" id="ARBA00023303"/>
    </source>
</evidence>